<comment type="similarity">
    <text evidence="2 10">Belongs to the FGGY kinase family.</text>
</comment>
<keyword evidence="6 10" id="KW-0418">Kinase</keyword>
<dbReference type="PANTHER" id="PTHR10196">
    <property type="entry name" value="SUGAR KINASE"/>
    <property type="match status" value="1"/>
</dbReference>
<evidence type="ECO:0000256" key="8">
    <source>
        <dbReference type="ARBA" id="ARBA00022840"/>
    </source>
</evidence>
<protein>
    <recommendedName>
        <fullName evidence="3">glycerol kinase</fullName>
        <ecNumber evidence="3">2.7.1.30</ecNumber>
    </recommendedName>
    <alternativeName>
        <fullName evidence="9">ATP:glycerol 3-phosphotransferase</fullName>
    </alternativeName>
</protein>
<keyword evidence="5" id="KW-0547">Nucleotide-binding</keyword>
<dbReference type="InterPro" id="IPR018484">
    <property type="entry name" value="FGGY_N"/>
</dbReference>
<dbReference type="Pfam" id="PF02782">
    <property type="entry name" value="FGGY_C"/>
    <property type="match status" value="1"/>
</dbReference>
<evidence type="ECO:0000259" key="12">
    <source>
        <dbReference type="Pfam" id="PF02782"/>
    </source>
</evidence>
<feature type="domain" description="Carbohydrate kinase FGGY C-terminal" evidence="12">
    <location>
        <begin position="299"/>
        <end position="482"/>
    </location>
</feature>
<reference evidence="13 14" key="1">
    <citation type="submission" date="2017-12" db="EMBL/GenBank/DDBJ databases">
        <title>Hemimetabolous genomes reveal molecular basis of termite eusociality.</title>
        <authorList>
            <person name="Harrison M.C."/>
            <person name="Jongepier E."/>
            <person name="Robertson H.M."/>
            <person name="Arning N."/>
            <person name="Bitard-Feildel T."/>
            <person name="Chao H."/>
            <person name="Childers C.P."/>
            <person name="Dinh H."/>
            <person name="Doddapaneni H."/>
            <person name="Dugan S."/>
            <person name="Gowin J."/>
            <person name="Greiner C."/>
            <person name="Han Y."/>
            <person name="Hu H."/>
            <person name="Hughes D.S.T."/>
            <person name="Huylmans A.-K."/>
            <person name="Kemena C."/>
            <person name="Kremer L.P.M."/>
            <person name="Lee S.L."/>
            <person name="Lopez-Ezquerra A."/>
            <person name="Mallet L."/>
            <person name="Monroy-Kuhn J.M."/>
            <person name="Moser A."/>
            <person name="Murali S.C."/>
            <person name="Muzny D.M."/>
            <person name="Otani S."/>
            <person name="Piulachs M.-D."/>
            <person name="Poelchau M."/>
            <person name="Qu J."/>
            <person name="Schaub F."/>
            <person name="Wada-Katsumata A."/>
            <person name="Worley K.C."/>
            <person name="Xie Q."/>
            <person name="Ylla G."/>
            <person name="Poulsen M."/>
            <person name="Gibbs R.A."/>
            <person name="Schal C."/>
            <person name="Richards S."/>
            <person name="Belles X."/>
            <person name="Korb J."/>
            <person name="Bornberg-Bauer E."/>
        </authorList>
    </citation>
    <scope>NUCLEOTIDE SEQUENCE [LARGE SCALE GENOMIC DNA]</scope>
    <source>
        <tissue evidence="13">Whole body</tissue>
    </source>
</reference>
<keyword evidence="8" id="KW-0067">ATP-binding</keyword>
<keyword evidence="4 10" id="KW-0808">Transferase</keyword>
<keyword evidence="14" id="KW-1185">Reference proteome</keyword>
<dbReference type="EMBL" id="NEVH01002700">
    <property type="protein sequence ID" value="PNF41536.1"/>
    <property type="molecule type" value="Genomic_DNA"/>
</dbReference>
<dbReference type="STRING" id="105785.A0A2J7RL20"/>
<dbReference type="InParanoid" id="A0A2J7RL20"/>
<gene>
    <name evidence="13" type="primary">Gk2</name>
    <name evidence="13" type="ORF">B7P43_G12306</name>
</gene>
<evidence type="ECO:0000256" key="9">
    <source>
        <dbReference type="ARBA" id="ARBA00043149"/>
    </source>
</evidence>
<evidence type="ECO:0000256" key="6">
    <source>
        <dbReference type="ARBA" id="ARBA00022777"/>
    </source>
</evidence>
<dbReference type="InterPro" id="IPR018485">
    <property type="entry name" value="FGGY_C"/>
</dbReference>
<dbReference type="Proteomes" id="UP000235965">
    <property type="component" value="Unassembled WGS sequence"/>
</dbReference>
<dbReference type="Gene3D" id="3.30.420.40">
    <property type="match status" value="2"/>
</dbReference>
<dbReference type="GO" id="GO:0046167">
    <property type="term" value="P:glycerol-3-phosphate biosynthetic process"/>
    <property type="evidence" value="ECO:0007669"/>
    <property type="project" value="TreeGrafter"/>
</dbReference>
<dbReference type="OrthoDB" id="8190404at2759"/>
<dbReference type="FunFam" id="3.30.420.40:FF:000108">
    <property type="entry name" value="Glycerol kinase, glycosomal"/>
    <property type="match status" value="1"/>
</dbReference>
<evidence type="ECO:0000313" key="13">
    <source>
        <dbReference type="EMBL" id="PNF41536.1"/>
    </source>
</evidence>
<evidence type="ECO:0000256" key="10">
    <source>
        <dbReference type="RuleBase" id="RU003733"/>
    </source>
</evidence>
<dbReference type="EC" id="2.7.1.30" evidence="3"/>
<dbReference type="GO" id="GO:0019563">
    <property type="term" value="P:glycerol catabolic process"/>
    <property type="evidence" value="ECO:0007669"/>
    <property type="project" value="UniProtKB-UniPathway"/>
</dbReference>
<dbReference type="SUPFAM" id="SSF53067">
    <property type="entry name" value="Actin-like ATPase domain"/>
    <property type="match status" value="2"/>
</dbReference>
<keyword evidence="7" id="KW-0319">Glycerol metabolism</keyword>
<comment type="caution">
    <text evidence="13">The sequence shown here is derived from an EMBL/GenBank/DDBJ whole genome shotgun (WGS) entry which is preliminary data.</text>
</comment>
<name>A0A2J7RL20_9NEOP</name>
<dbReference type="GO" id="GO:0005524">
    <property type="term" value="F:ATP binding"/>
    <property type="evidence" value="ECO:0007669"/>
    <property type="project" value="UniProtKB-KW"/>
</dbReference>
<evidence type="ECO:0000256" key="7">
    <source>
        <dbReference type="ARBA" id="ARBA00022798"/>
    </source>
</evidence>
<feature type="domain" description="Carbohydrate kinase FGGY N-terminal" evidence="11">
    <location>
        <begin position="35"/>
        <end position="282"/>
    </location>
</feature>
<evidence type="ECO:0000256" key="1">
    <source>
        <dbReference type="ARBA" id="ARBA00005190"/>
    </source>
</evidence>
<dbReference type="PROSITE" id="PS00933">
    <property type="entry name" value="FGGY_KINASES_1"/>
    <property type="match status" value="1"/>
</dbReference>
<dbReference type="InterPro" id="IPR018483">
    <property type="entry name" value="Carb_kinase_FGGY_CS"/>
</dbReference>
<dbReference type="InterPro" id="IPR042018">
    <property type="entry name" value="GK1-3_metazoan-type"/>
</dbReference>
<evidence type="ECO:0000313" key="14">
    <source>
        <dbReference type="Proteomes" id="UP000235965"/>
    </source>
</evidence>
<dbReference type="GO" id="GO:0005739">
    <property type="term" value="C:mitochondrion"/>
    <property type="evidence" value="ECO:0007669"/>
    <property type="project" value="TreeGrafter"/>
</dbReference>
<proteinExistence type="inferred from homology"/>
<dbReference type="GO" id="GO:0003676">
    <property type="term" value="F:nucleic acid binding"/>
    <property type="evidence" value="ECO:0007669"/>
    <property type="project" value="InterPro"/>
</dbReference>
<evidence type="ECO:0000259" key="11">
    <source>
        <dbReference type="Pfam" id="PF00370"/>
    </source>
</evidence>
<dbReference type="PROSITE" id="PS00445">
    <property type="entry name" value="FGGY_KINASES_2"/>
    <property type="match status" value="1"/>
</dbReference>
<dbReference type="InterPro" id="IPR036397">
    <property type="entry name" value="RNaseH_sf"/>
</dbReference>
<dbReference type="GO" id="GO:0004370">
    <property type="term" value="F:glycerol kinase activity"/>
    <property type="evidence" value="ECO:0007669"/>
    <property type="project" value="UniProtKB-EC"/>
</dbReference>
<dbReference type="AlphaFoldDB" id="A0A2J7RL20"/>
<dbReference type="GO" id="GO:0006641">
    <property type="term" value="P:triglyceride metabolic process"/>
    <property type="evidence" value="ECO:0007669"/>
    <property type="project" value="TreeGrafter"/>
</dbReference>
<dbReference type="Pfam" id="PF00370">
    <property type="entry name" value="FGGY_N"/>
    <property type="match status" value="1"/>
</dbReference>
<evidence type="ECO:0000256" key="2">
    <source>
        <dbReference type="ARBA" id="ARBA00009156"/>
    </source>
</evidence>
<accession>A0A2J7RL20</accession>
<organism evidence="13 14">
    <name type="scientific">Cryptotermes secundus</name>
    <dbReference type="NCBI Taxonomy" id="105785"/>
    <lineage>
        <taxon>Eukaryota</taxon>
        <taxon>Metazoa</taxon>
        <taxon>Ecdysozoa</taxon>
        <taxon>Arthropoda</taxon>
        <taxon>Hexapoda</taxon>
        <taxon>Insecta</taxon>
        <taxon>Pterygota</taxon>
        <taxon>Neoptera</taxon>
        <taxon>Polyneoptera</taxon>
        <taxon>Dictyoptera</taxon>
        <taxon>Blattodea</taxon>
        <taxon>Blattoidea</taxon>
        <taxon>Termitoidae</taxon>
        <taxon>Kalotermitidae</taxon>
        <taxon>Cryptotermitinae</taxon>
        <taxon>Cryptotermes</taxon>
    </lineage>
</organism>
<evidence type="ECO:0000256" key="5">
    <source>
        <dbReference type="ARBA" id="ARBA00022741"/>
    </source>
</evidence>
<evidence type="ECO:0000256" key="3">
    <source>
        <dbReference type="ARBA" id="ARBA00012099"/>
    </source>
</evidence>
<comment type="pathway">
    <text evidence="1">Polyol metabolism; glycerol degradation via glycerol kinase pathway; sn-glycerol 3-phosphate from glycerol: step 1/1.</text>
</comment>
<dbReference type="CDD" id="cd07792">
    <property type="entry name" value="ASKHA_NBD_FGGY_GK1-3-like"/>
    <property type="match status" value="1"/>
</dbReference>
<dbReference type="InterPro" id="IPR043129">
    <property type="entry name" value="ATPase_NBD"/>
</dbReference>
<dbReference type="UniPathway" id="UPA00618">
    <property type="reaction ID" value="UER00672"/>
</dbReference>
<dbReference type="PANTHER" id="PTHR10196:SF40">
    <property type="entry name" value="GLYCEROL KINASE"/>
    <property type="match status" value="1"/>
</dbReference>
<evidence type="ECO:0000256" key="4">
    <source>
        <dbReference type="ARBA" id="ARBA00022679"/>
    </source>
</evidence>
<sequence>MGFGLVIGFIELKHDINTVAMPVSSNSSQKNEPLIGVINEGTEEARFVVYKAEHTREIVSYSARITQICPQEGWLEHNPIEILRAVKECISCGVESLEKLGYGVEDIVTIGISNQRETTIAWDAVTGEPLYNAIVWSDIRTDSTVDHILAKVPENSKNALMPLCGLPISPYFSALKMRWLIDNVSAVRRAVREQRCRFGTVDSWLVWVLQGINDLSLCNVIFIALQETSNYVLSQCRYFNIPANLLPEICSSSEIYGHITEDPLKGIPISAILGNQQSSLVGERCFKEGQAKSTCRKGCFLVYNTGSSRVHSTHGLETTVAYKLGKNAPAVYALEGSVAVAGSALKWLKNNLNVVKEVSDAETAAADVPSTGDVYFVPAFSGLYAPYWRKDARGIICGLTQFTTKNHIIRAALEAVCFQTRDILEAMAKDCGHHLTKLKVDGKMAENKLLMQLQADLCGIPVERTSTLVRMEALGVAMAAGQAEGIGVWDLYKEPETAITHDVFIPTTTHEERDARYSKWKMAVKRSLGWATTKKSLAMTVVPHPPYSPDLAQCDFFLFPKMKIKLKGRRFDAVEEIQVETQTVLNTLTKKDFQDAFEKWQKRWDQCMRSQGDYFEGDGAEYDLGKM</sequence>
<dbReference type="Gene3D" id="3.30.420.10">
    <property type="entry name" value="Ribonuclease H-like superfamily/Ribonuclease H"/>
    <property type="match status" value="1"/>
</dbReference>